<evidence type="ECO:0000313" key="8">
    <source>
        <dbReference type="Proteomes" id="UP000659630"/>
    </source>
</evidence>
<comment type="function">
    <text evidence="5">Key component of the ribosome quality control system (RQC), a ribosome-associated complex that mediates the extraction of incompletely synthesized nascent chains from stalled ribosomes and their subsequent degradation. RqcH recruits Ala-charged tRNA, and with RqcP directs the elongation of stalled nascent chains on 50S ribosomal subunits, leading to non-templated C-terminal alanine extensions (Ala tail). The Ala tail promotes nascent chain degradation. May add between 1 and at least 8 Ala residues. Binds to stalled 50S ribosomal subunits.</text>
</comment>
<evidence type="ECO:0000256" key="4">
    <source>
        <dbReference type="ARBA" id="ARBA00022917"/>
    </source>
</evidence>
<dbReference type="GO" id="GO:1990112">
    <property type="term" value="C:RQC complex"/>
    <property type="evidence" value="ECO:0007669"/>
    <property type="project" value="TreeGrafter"/>
</dbReference>
<dbReference type="EMBL" id="JACONZ010000002">
    <property type="protein sequence ID" value="MBC5581318.1"/>
    <property type="molecule type" value="Genomic_DNA"/>
</dbReference>
<dbReference type="InterPro" id="IPR051608">
    <property type="entry name" value="RQC_Subunit_NEMF"/>
</dbReference>
<gene>
    <name evidence="5" type="primary">rqcH</name>
    <name evidence="7" type="ORF">H8S23_07330</name>
</gene>
<organism evidence="7 8">
    <name type="scientific">Anaerofilum hominis</name>
    <dbReference type="NCBI Taxonomy" id="2763016"/>
    <lineage>
        <taxon>Bacteria</taxon>
        <taxon>Bacillati</taxon>
        <taxon>Bacillota</taxon>
        <taxon>Clostridia</taxon>
        <taxon>Eubacteriales</taxon>
        <taxon>Oscillospiraceae</taxon>
        <taxon>Anaerofilum</taxon>
    </lineage>
</organism>
<reference evidence="7" key="1">
    <citation type="submission" date="2020-08" db="EMBL/GenBank/DDBJ databases">
        <title>Genome public.</title>
        <authorList>
            <person name="Liu C."/>
            <person name="Sun Q."/>
        </authorList>
    </citation>
    <scope>NUCLEOTIDE SEQUENCE</scope>
    <source>
        <strain evidence="7">BX8</strain>
    </source>
</reference>
<comment type="caution">
    <text evidence="7">The sequence shown here is derived from an EMBL/GenBank/DDBJ whole genome shotgun (WGS) entry which is preliminary data.</text>
</comment>
<dbReference type="GO" id="GO:0072344">
    <property type="term" value="P:rescue of stalled ribosome"/>
    <property type="evidence" value="ECO:0007669"/>
    <property type="project" value="UniProtKB-UniRule"/>
</dbReference>
<dbReference type="InterPro" id="IPR008532">
    <property type="entry name" value="NFACT_RNA-bd"/>
</dbReference>
<dbReference type="RefSeq" id="WP_186887677.1">
    <property type="nucleotide sequence ID" value="NZ_JACONZ010000002.1"/>
</dbReference>
<dbReference type="GO" id="GO:0000049">
    <property type="term" value="F:tRNA binding"/>
    <property type="evidence" value="ECO:0007669"/>
    <property type="project" value="UniProtKB-UniRule"/>
</dbReference>
<dbReference type="Proteomes" id="UP000659630">
    <property type="component" value="Unassembled WGS sequence"/>
</dbReference>
<evidence type="ECO:0000313" key="7">
    <source>
        <dbReference type="EMBL" id="MBC5581318.1"/>
    </source>
</evidence>
<evidence type="ECO:0000256" key="5">
    <source>
        <dbReference type="HAMAP-Rule" id="MF_00844"/>
    </source>
</evidence>
<dbReference type="PANTHER" id="PTHR15239">
    <property type="entry name" value="NUCLEAR EXPORT MEDIATOR FACTOR NEMF"/>
    <property type="match status" value="1"/>
</dbReference>
<sequence>MALDAATLALTAGELDARLTGARIDKIFQPTRDEVVLMMRSRAGGAKLLLSARSGAARIGITTESFENPQVPPSFCMLLRKYLSGGRLDHVRAEKGERLVFFDFTCTSEMGDQVPVTLAAELMGRYANIVVVNGERRVVDALKRVDLDASAVRPLLPGLAYTLPPRQDKPDFFEAGEEEFLQRTFSFDAPAGDAVMKAVSGIGPAVCREIAYRALGEGRFFTGELDAGQRQALARAAAEVRAAFAAGGQPTVVVDETGKPVEYSFIPLTQYQPRCELRPCESYCGMLESYYAAKDQAERLRQKSRNLGKTVQNLCERAKRKQAARLEEQAATEKADHLRVWGELLQANLYAVQRGAREVTVENYYDGTQVSIPLDVRLSPSANAQKYFKEYKKKQTAARMLKKLLADGQREIDYLETVLYEVGQAGGEAALAEIRAELKAGGYLKNDRRKEKKQKPADFLRYTSSDGFEILVGRNNAQNDRLTLHTARGRDLWFHVKDAPGSHTVVLSGGREIPLSTQNEAAMLAVFHSSQAASAKVPVDLTEVRNIRKTGDLKPGMVLYEKYETAYVTPDPQVLEKLGAGR</sequence>
<dbReference type="Gene3D" id="2.30.310.10">
    <property type="entry name" value="ibrinogen binding protein from staphylococcus aureus domain"/>
    <property type="match status" value="1"/>
</dbReference>
<dbReference type="Pfam" id="PF05833">
    <property type="entry name" value="NFACT_N"/>
    <property type="match status" value="1"/>
</dbReference>
<name>A0A923L1H4_9FIRM</name>
<keyword evidence="1 5" id="KW-0820">tRNA-binding</keyword>
<evidence type="ECO:0000256" key="2">
    <source>
        <dbReference type="ARBA" id="ARBA00022730"/>
    </source>
</evidence>
<dbReference type="HAMAP" id="MF_00844_B">
    <property type="entry name" value="RqcH_B"/>
    <property type="match status" value="1"/>
</dbReference>
<evidence type="ECO:0000256" key="3">
    <source>
        <dbReference type="ARBA" id="ARBA00022884"/>
    </source>
</evidence>
<evidence type="ECO:0000259" key="6">
    <source>
        <dbReference type="Pfam" id="PF05670"/>
    </source>
</evidence>
<evidence type="ECO:0000256" key="1">
    <source>
        <dbReference type="ARBA" id="ARBA00022555"/>
    </source>
</evidence>
<dbReference type="InterPro" id="IPR043682">
    <property type="entry name" value="RqcH_bacterial"/>
</dbReference>
<proteinExistence type="inferred from homology"/>
<keyword evidence="4 5" id="KW-0648">Protein biosynthesis</keyword>
<keyword evidence="8" id="KW-1185">Reference proteome</keyword>
<accession>A0A923L1H4</accession>
<feature type="domain" description="NFACT RNA-binding" evidence="6">
    <location>
        <begin position="459"/>
        <end position="561"/>
    </location>
</feature>
<dbReference type="Pfam" id="PF05670">
    <property type="entry name" value="NFACT-R_1"/>
    <property type="match status" value="1"/>
</dbReference>
<dbReference type="GO" id="GO:0043023">
    <property type="term" value="F:ribosomal large subunit binding"/>
    <property type="evidence" value="ECO:0007669"/>
    <property type="project" value="UniProtKB-UniRule"/>
</dbReference>
<comment type="similarity">
    <text evidence="5">Belongs to the NEMF family.</text>
</comment>
<dbReference type="AlphaFoldDB" id="A0A923L1H4"/>
<dbReference type="GO" id="GO:0019843">
    <property type="term" value="F:rRNA binding"/>
    <property type="evidence" value="ECO:0007669"/>
    <property type="project" value="UniProtKB-UniRule"/>
</dbReference>
<dbReference type="PANTHER" id="PTHR15239:SF6">
    <property type="entry name" value="RIBOSOME QUALITY CONTROL COMPLEX SUBUNIT NEMF"/>
    <property type="match status" value="1"/>
</dbReference>
<keyword evidence="3 5" id="KW-0694">RNA-binding</keyword>
<comment type="subunit">
    <text evidence="5">Associates with stalled 50S ribosomal subunits. Binds to RqcP.</text>
</comment>
<keyword evidence="2 5" id="KW-0699">rRNA-binding</keyword>
<protein>
    <recommendedName>
        <fullName evidence="5">Rqc2 homolog RqcH</fullName>
        <shortName evidence="5">RqcH</shortName>
    </recommendedName>
</protein>